<keyword evidence="1" id="KW-0472">Membrane</keyword>
<keyword evidence="3" id="KW-1185">Reference proteome</keyword>
<sequence>MGPQDILATLIWGASLLGIGLGGYGVVRYGCALVRLRRTGHRPIR</sequence>
<proteinExistence type="predicted"/>
<gene>
    <name evidence="2" type="ORF">MON41_09655</name>
</gene>
<accession>A0ABS9W414</accession>
<dbReference type="RefSeq" id="WP_157985758.1">
    <property type="nucleotide sequence ID" value="NZ_JALBUU010000004.1"/>
</dbReference>
<protein>
    <submittedName>
        <fullName evidence="2">Uncharacterized protein</fullName>
    </submittedName>
</protein>
<dbReference type="EMBL" id="JALBUU010000004">
    <property type="protein sequence ID" value="MCI0754021.1"/>
    <property type="molecule type" value="Genomic_DNA"/>
</dbReference>
<keyword evidence="1" id="KW-0812">Transmembrane</keyword>
<reference evidence="2 3" key="1">
    <citation type="submission" date="2022-03" db="EMBL/GenBank/DDBJ databases">
        <title>Complete genome analysis of Roseomonas KG 17.1 : a prolific producer of plant growth promoters.</title>
        <authorList>
            <person name="Saadouli I."/>
            <person name="Najjari A."/>
            <person name="Mosbah A."/>
            <person name="Ouzari H.I."/>
        </authorList>
    </citation>
    <scope>NUCLEOTIDE SEQUENCE [LARGE SCALE GENOMIC DNA]</scope>
    <source>
        <strain evidence="2 3">KG17-1</strain>
    </source>
</reference>
<evidence type="ECO:0000256" key="1">
    <source>
        <dbReference type="SAM" id="Phobius"/>
    </source>
</evidence>
<feature type="transmembrane region" description="Helical" evidence="1">
    <location>
        <begin position="6"/>
        <end position="27"/>
    </location>
</feature>
<dbReference type="Proteomes" id="UP001201985">
    <property type="component" value="Unassembled WGS sequence"/>
</dbReference>
<evidence type="ECO:0000313" key="2">
    <source>
        <dbReference type="EMBL" id="MCI0754021.1"/>
    </source>
</evidence>
<name>A0ABS9W414_9PROT</name>
<organism evidence="2 3">
    <name type="scientific">Teichococcus vastitatis</name>
    <dbReference type="NCBI Taxonomy" id="2307076"/>
    <lineage>
        <taxon>Bacteria</taxon>
        <taxon>Pseudomonadati</taxon>
        <taxon>Pseudomonadota</taxon>
        <taxon>Alphaproteobacteria</taxon>
        <taxon>Acetobacterales</taxon>
        <taxon>Roseomonadaceae</taxon>
        <taxon>Roseomonas</taxon>
    </lineage>
</organism>
<evidence type="ECO:0000313" key="3">
    <source>
        <dbReference type="Proteomes" id="UP001201985"/>
    </source>
</evidence>
<keyword evidence="1" id="KW-1133">Transmembrane helix</keyword>
<comment type="caution">
    <text evidence="2">The sequence shown here is derived from an EMBL/GenBank/DDBJ whole genome shotgun (WGS) entry which is preliminary data.</text>
</comment>